<comment type="caution">
    <text evidence="3">The sequence shown here is derived from an EMBL/GenBank/DDBJ whole genome shotgun (WGS) entry which is preliminary data.</text>
</comment>
<feature type="region of interest" description="Disordered" evidence="1">
    <location>
        <begin position="203"/>
        <end position="326"/>
    </location>
</feature>
<keyword evidence="2" id="KW-0812">Transmembrane</keyword>
<keyword evidence="2" id="KW-1133">Transmembrane helix</keyword>
<keyword evidence="2" id="KW-0472">Membrane</keyword>
<dbReference type="EMBL" id="JBHSON010000048">
    <property type="protein sequence ID" value="MFC5750048.1"/>
    <property type="molecule type" value="Genomic_DNA"/>
</dbReference>
<evidence type="ECO:0000313" key="4">
    <source>
        <dbReference type="Proteomes" id="UP001596074"/>
    </source>
</evidence>
<protein>
    <submittedName>
        <fullName evidence="3">Uncharacterized protein</fullName>
    </submittedName>
</protein>
<dbReference type="RefSeq" id="WP_378285777.1">
    <property type="nucleotide sequence ID" value="NZ_JBHSON010000048.1"/>
</dbReference>
<evidence type="ECO:0000313" key="3">
    <source>
        <dbReference type="EMBL" id="MFC5750048.1"/>
    </source>
</evidence>
<keyword evidence="4" id="KW-1185">Reference proteome</keyword>
<feature type="transmembrane region" description="Helical" evidence="2">
    <location>
        <begin position="174"/>
        <end position="195"/>
    </location>
</feature>
<feature type="region of interest" description="Disordered" evidence="1">
    <location>
        <begin position="113"/>
        <end position="133"/>
    </location>
</feature>
<feature type="region of interest" description="Disordered" evidence="1">
    <location>
        <begin position="67"/>
        <end position="94"/>
    </location>
</feature>
<reference evidence="4" key="1">
    <citation type="journal article" date="2019" name="Int. J. Syst. Evol. Microbiol.">
        <title>The Global Catalogue of Microorganisms (GCM) 10K type strain sequencing project: providing services to taxonomists for standard genome sequencing and annotation.</title>
        <authorList>
            <consortium name="The Broad Institute Genomics Platform"/>
            <consortium name="The Broad Institute Genome Sequencing Center for Infectious Disease"/>
            <person name="Wu L."/>
            <person name="Ma J."/>
        </authorList>
    </citation>
    <scope>NUCLEOTIDE SEQUENCE [LARGE SCALE GENOMIC DNA]</scope>
    <source>
        <strain evidence="4">KCTC 42087</strain>
    </source>
</reference>
<evidence type="ECO:0000256" key="1">
    <source>
        <dbReference type="SAM" id="MobiDB-lite"/>
    </source>
</evidence>
<feature type="transmembrane region" description="Helical" evidence="2">
    <location>
        <begin position="36"/>
        <end position="57"/>
    </location>
</feature>
<feature type="compositionally biased region" description="Low complexity" evidence="1">
    <location>
        <begin position="71"/>
        <end position="94"/>
    </location>
</feature>
<evidence type="ECO:0000256" key="2">
    <source>
        <dbReference type="SAM" id="Phobius"/>
    </source>
</evidence>
<feature type="compositionally biased region" description="Low complexity" evidence="1">
    <location>
        <begin position="246"/>
        <end position="256"/>
    </location>
</feature>
<organism evidence="3 4">
    <name type="scientific">Actinomadura rugatobispora</name>
    <dbReference type="NCBI Taxonomy" id="1994"/>
    <lineage>
        <taxon>Bacteria</taxon>
        <taxon>Bacillati</taxon>
        <taxon>Actinomycetota</taxon>
        <taxon>Actinomycetes</taxon>
        <taxon>Streptosporangiales</taxon>
        <taxon>Thermomonosporaceae</taxon>
        <taxon>Actinomadura</taxon>
    </lineage>
</organism>
<proteinExistence type="predicted"/>
<name>A0ABW1A674_9ACTN</name>
<feature type="compositionally biased region" description="Low complexity" evidence="1">
    <location>
        <begin position="280"/>
        <end position="289"/>
    </location>
</feature>
<sequence length="326" mass="31880">MRRAVPDLSTTQLAAGGLATLAAAVGASFLGVYGTIIGAAFMSVASTAGAAVCKHFLDQGRTRLKERAHPHGAGDAAGARAAADRATSADPTRTVVWPGGYDGGFGGGFDGDGDPGATRFDLPPDVTRADRSPAETVADDLAAAAAGGAGGGAGRDAAWRDAFRSTLDWARRRWAVLAVSSVAVFAVVMAGITVIEKITDRPASGWVGANDGRGTTWGNLGNGGGGSGETPAETPSPEGTRETSRPSDGPSSGPDAPESPAPGPSREPTSGPTGDPGPGAPSQEPTSGPTAPPTPQPTQPTGPGGGEQDGGGSGSTPDPQAAPGAG</sequence>
<dbReference type="Proteomes" id="UP001596074">
    <property type="component" value="Unassembled WGS sequence"/>
</dbReference>
<gene>
    <name evidence="3" type="ORF">ACFPZN_30855</name>
</gene>
<feature type="compositionally biased region" description="Pro residues" evidence="1">
    <location>
        <begin position="290"/>
        <end position="300"/>
    </location>
</feature>
<feature type="compositionally biased region" description="Gly residues" evidence="1">
    <location>
        <begin position="302"/>
        <end position="314"/>
    </location>
</feature>
<accession>A0ABW1A674</accession>